<comment type="caution">
    <text evidence="1">The sequence shown here is derived from an EMBL/GenBank/DDBJ whole genome shotgun (WGS) entry which is preliminary data.</text>
</comment>
<keyword evidence="2" id="KW-1185">Reference proteome</keyword>
<dbReference type="GeneID" id="80888291"/>
<protein>
    <submittedName>
        <fullName evidence="1">Uncharacterized protein</fullName>
    </submittedName>
</protein>
<dbReference type="KEGG" id="amus:LMH87_001132"/>
<dbReference type="RefSeq" id="XP_056056033.1">
    <property type="nucleotide sequence ID" value="XM_056199159.1"/>
</dbReference>
<organism evidence="1 2">
    <name type="scientific">Akanthomyces muscarius</name>
    <name type="common">Entomopathogenic fungus</name>
    <name type="synonym">Lecanicillium muscarium</name>
    <dbReference type="NCBI Taxonomy" id="2231603"/>
    <lineage>
        <taxon>Eukaryota</taxon>
        <taxon>Fungi</taxon>
        <taxon>Dikarya</taxon>
        <taxon>Ascomycota</taxon>
        <taxon>Pezizomycotina</taxon>
        <taxon>Sordariomycetes</taxon>
        <taxon>Hypocreomycetidae</taxon>
        <taxon>Hypocreales</taxon>
        <taxon>Cordycipitaceae</taxon>
        <taxon>Akanthomyces</taxon>
    </lineage>
</organism>
<evidence type="ECO:0000313" key="2">
    <source>
        <dbReference type="Proteomes" id="UP001144673"/>
    </source>
</evidence>
<evidence type="ECO:0000313" key="1">
    <source>
        <dbReference type="EMBL" id="KAJ4155909.1"/>
    </source>
</evidence>
<sequence length="67" mass="7762">MTPTSPCGGYICGASLNWTPHRTRGLLNKIAAFNEPKLYTQEDARRPAGRDYNFDTRARHSFWFMHM</sequence>
<accession>A0A9W8QFX6</accession>
<dbReference type="AlphaFoldDB" id="A0A9W8QFX6"/>
<dbReference type="EMBL" id="JAJHUN010000007">
    <property type="protein sequence ID" value="KAJ4155909.1"/>
    <property type="molecule type" value="Genomic_DNA"/>
</dbReference>
<name>A0A9W8QFX6_AKAMU</name>
<proteinExistence type="predicted"/>
<dbReference type="Proteomes" id="UP001144673">
    <property type="component" value="Chromosome 6"/>
</dbReference>
<reference evidence="1" key="1">
    <citation type="journal article" date="2023" name="Access Microbiol">
        <title>De-novo genome assembly for Akanthomyces muscarius, a biocontrol agent of insect agricultural pests.</title>
        <authorList>
            <person name="Erdos Z."/>
            <person name="Studholme D.J."/>
            <person name="Raymond B."/>
            <person name="Sharma M."/>
        </authorList>
    </citation>
    <scope>NUCLEOTIDE SEQUENCE</scope>
    <source>
        <strain evidence="1">Ve6</strain>
    </source>
</reference>
<gene>
    <name evidence="1" type="ORF">LMH87_001132</name>
</gene>